<evidence type="ECO:0000256" key="2">
    <source>
        <dbReference type="ARBA" id="ARBA00023136"/>
    </source>
</evidence>
<keyword evidence="4" id="KW-1133">Transmembrane helix</keyword>
<evidence type="ECO:0000313" key="6">
    <source>
        <dbReference type="Proteomes" id="UP000037247"/>
    </source>
</evidence>
<sequence length="278" mass="30490">MDHQRDGRVNRQVGAQPVRSAPLRRGRKDKREPIKPSESAPAPEQLDENTAEAEAVESAVEPPEAAEEIAESTAEPAGGTAEPAGESAVSYRERRAKRQGSTPSRPVERRARVGRGRGGKWVVAGAVCALFIVACVVASTFFAVGTSRLDHRNELRASYSTFARQMTIDLTSLNPGNVDKALQTVQDKTSGPAQQRIKQSMAQVTDLIRTQNQTVTSSVITDAVTKATDDEGSVIVVYGWEMKSQDPKQETVIQTFRWRVDITRINGDLKMTNFEWVV</sequence>
<evidence type="ECO:0000256" key="4">
    <source>
        <dbReference type="SAM" id="Phobius"/>
    </source>
</evidence>
<protein>
    <recommendedName>
        <fullName evidence="7">Mce-associated membrane protein</fullName>
    </recommendedName>
</protein>
<evidence type="ECO:0000256" key="1">
    <source>
        <dbReference type="ARBA" id="ARBA00004370"/>
    </source>
</evidence>
<feature type="compositionally biased region" description="Acidic residues" evidence="3">
    <location>
        <begin position="45"/>
        <end position="55"/>
    </location>
</feature>
<keyword evidence="2 4" id="KW-0472">Membrane</keyword>
<organism evidence="5 6">
    <name type="scientific">Gordonia jacobaea</name>
    <dbReference type="NCBI Taxonomy" id="122202"/>
    <lineage>
        <taxon>Bacteria</taxon>
        <taxon>Bacillati</taxon>
        <taxon>Actinomycetota</taxon>
        <taxon>Actinomycetes</taxon>
        <taxon>Mycobacteriales</taxon>
        <taxon>Gordoniaceae</taxon>
        <taxon>Gordonia</taxon>
    </lineage>
</organism>
<dbReference type="Proteomes" id="UP000037247">
    <property type="component" value="Unassembled WGS sequence"/>
</dbReference>
<feature type="region of interest" description="Disordered" evidence="3">
    <location>
        <begin position="1"/>
        <end position="115"/>
    </location>
</feature>
<proteinExistence type="predicted"/>
<accession>A0ABR5I9Z4</accession>
<dbReference type="EMBL" id="LDTZ01000019">
    <property type="protein sequence ID" value="KNA90513.1"/>
    <property type="molecule type" value="Genomic_DNA"/>
</dbReference>
<dbReference type="PANTHER" id="PTHR37042:SF4">
    <property type="entry name" value="OUTER MEMBRANE PROTEIN RV1973"/>
    <property type="match status" value="1"/>
</dbReference>
<keyword evidence="4" id="KW-0812">Transmembrane</keyword>
<evidence type="ECO:0000256" key="3">
    <source>
        <dbReference type="SAM" id="MobiDB-lite"/>
    </source>
</evidence>
<comment type="caution">
    <text evidence="5">The sequence shown here is derived from an EMBL/GenBank/DDBJ whole genome shotgun (WGS) entry which is preliminary data.</text>
</comment>
<comment type="subcellular location">
    <subcellularLocation>
        <location evidence="1">Membrane</location>
    </subcellularLocation>
</comment>
<evidence type="ECO:0000313" key="5">
    <source>
        <dbReference type="EMBL" id="KNA90513.1"/>
    </source>
</evidence>
<gene>
    <name evidence="5" type="ORF">ABW18_15435</name>
</gene>
<keyword evidence="6" id="KW-1185">Reference proteome</keyword>
<name>A0ABR5I9Z4_9ACTN</name>
<dbReference type="PANTHER" id="PTHR37042">
    <property type="entry name" value="OUTER MEMBRANE PROTEIN RV1973"/>
    <property type="match status" value="1"/>
</dbReference>
<feature type="transmembrane region" description="Helical" evidence="4">
    <location>
        <begin position="121"/>
        <end position="144"/>
    </location>
</feature>
<evidence type="ECO:0008006" key="7">
    <source>
        <dbReference type="Google" id="ProtNLM"/>
    </source>
</evidence>
<reference evidence="5 6" key="1">
    <citation type="submission" date="2015-05" db="EMBL/GenBank/DDBJ databases">
        <title>Draft genome sequence of the bacterium Gordonia jacobaea a new member of the Gordonia genus.</title>
        <authorList>
            <person name="Jimenez-Galisteo G."/>
            <person name="Dominguez A."/>
            <person name="Munoz E."/>
            <person name="Vinas M."/>
        </authorList>
    </citation>
    <scope>NUCLEOTIDE SEQUENCE [LARGE SCALE GENOMIC DNA]</scope>
    <source>
        <strain evidence="6">mv1</strain>
    </source>
</reference>
<feature type="compositionally biased region" description="Low complexity" evidence="3">
    <location>
        <begin position="71"/>
        <end position="86"/>
    </location>
</feature>